<evidence type="ECO:0000259" key="2">
    <source>
        <dbReference type="PROSITE" id="PS50222"/>
    </source>
</evidence>
<dbReference type="InterPro" id="IPR002048">
    <property type="entry name" value="EF_hand_dom"/>
</dbReference>
<comment type="caution">
    <text evidence="3">The sequence shown here is derived from an EMBL/GenBank/DDBJ whole genome shotgun (WGS) entry which is preliminary data.</text>
</comment>
<dbReference type="EMBL" id="CAJNIZ010008003">
    <property type="protein sequence ID" value="CAE7263358.1"/>
    <property type="molecule type" value="Genomic_DNA"/>
</dbReference>
<proteinExistence type="predicted"/>
<dbReference type="OrthoDB" id="445834at2759"/>
<gene>
    <name evidence="3" type="primary">amt</name>
    <name evidence="3" type="ORF">SPIL2461_LOCUS5604</name>
</gene>
<feature type="domain" description="EF-hand" evidence="2">
    <location>
        <begin position="219"/>
        <end position="254"/>
    </location>
</feature>
<reference evidence="3" key="1">
    <citation type="submission" date="2021-02" db="EMBL/GenBank/DDBJ databases">
        <authorList>
            <person name="Dougan E. K."/>
            <person name="Rhodes N."/>
            <person name="Thang M."/>
            <person name="Chan C."/>
        </authorList>
    </citation>
    <scope>NUCLEOTIDE SEQUENCE</scope>
</reference>
<dbReference type="Pfam" id="PF13499">
    <property type="entry name" value="EF-hand_7"/>
    <property type="match status" value="1"/>
</dbReference>
<dbReference type="CDD" id="cd00051">
    <property type="entry name" value="EFh"/>
    <property type="match status" value="1"/>
</dbReference>
<dbReference type="SUPFAM" id="SSF47473">
    <property type="entry name" value="EF-hand"/>
    <property type="match status" value="1"/>
</dbReference>
<dbReference type="SMART" id="SM00054">
    <property type="entry name" value="EFh"/>
    <property type="match status" value="2"/>
</dbReference>
<dbReference type="AlphaFoldDB" id="A0A812MEC0"/>
<dbReference type="PROSITE" id="PS00018">
    <property type="entry name" value="EF_HAND_1"/>
    <property type="match status" value="2"/>
</dbReference>
<evidence type="ECO:0000313" key="3">
    <source>
        <dbReference type="EMBL" id="CAE7263358.1"/>
    </source>
</evidence>
<feature type="domain" description="EF-hand" evidence="2">
    <location>
        <begin position="172"/>
        <end position="207"/>
    </location>
</feature>
<dbReference type="PROSITE" id="PS50222">
    <property type="entry name" value="EF_HAND_2"/>
    <property type="match status" value="2"/>
</dbReference>
<keyword evidence="1" id="KW-0106">Calcium</keyword>
<keyword evidence="4" id="KW-1185">Reference proteome</keyword>
<evidence type="ECO:0000313" key="4">
    <source>
        <dbReference type="Proteomes" id="UP000649617"/>
    </source>
</evidence>
<dbReference type="Gene3D" id="1.10.238.10">
    <property type="entry name" value="EF-hand"/>
    <property type="match status" value="1"/>
</dbReference>
<feature type="non-terminal residue" evidence="3">
    <location>
        <position position="298"/>
    </location>
</feature>
<sequence>MLTGARIVEAFLQFCIDFRLFPQIIDFNSLNCYYQSAESIIEITRDEVKRCTKKDAEEAAFRVGDVVEVPAFMRQGKNGKLRPGDAMKVIAVDTSDVDAEAVLVMTARLKKLWVKMGQIKKAEKDFVSSEKAKTTAKVASKATWINKDFEEMTELEKRSLTILSSFADYMSSRKVRSKDFFSKFDESGDGSIDAEELMKGITFMSLAGNLRTSISTPPPDIKEVEQLFKLIDADGDGTLDYMELDIVMKTVQERKSKQAKSSNFFVKDEIEMTDLEKIAMGFFVPLWNYFEANKWTVK</sequence>
<protein>
    <submittedName>
        <fullName evidence="3">Amt protein</fullName>
    </submittedName>
</protein>
<dbReference type="Proteomes" id="UP000649617">
    <property type="component" value="Unassembled WGS sequence"/>
</dbReference>
<dbReference type="InterPro" id="IPR011992">
    <property type="entry name" value="EF-hand-dom_pair"/>
</dbReference>
<dbReference type="GO" id="GO:0005509">
    <property type="term" value="F:calcium ion binding"/>
    <property type="evidence" value="ECO:0007669"/>
    <property type="project" value="InterPro"/>
</dbReference>
<evidence type="ECO:0000256" key="1">
    <source>
        <dbReference type="ARBA" id="ARBA00022837"/>
    </source>
</evidence>
<name>A0A812MEC0_SYMPI</name>
<accession>A0A812MEC0</accession>
<organism evidence="3 4">
    <name type="scientific">Symbiodinium pilosum</name>
    <name type="common">Dinoflagellate</name>
    <dbReference type="NCBI Taxonomy" id="2952"/>
    <lineage>
        <taxon>Eukaryota</taxon>
        <taxon>Sar</taxon>
        <taxon>Alveolata</taxon>
        <taxon>Dinophyceae</taxon>
        <taxon>Suessiales</taxon>
        <taxon>Symbiodiniaceae</taxon>
        <taxon>Symbiodinium</taxon>
    </lineage>
</organism>
<dbReference type="InterPro" id="IPR018247">
    <property type="entry name" value="EF_Hand_1_Ca_BS"/>
</dbReference>